<proteinExistence type="predicted"/>
<evidence type="ECO:0000313" key="2">
    <source>
        <dbReference type="EMBL" id="RSL83321.1"/>
    </source>
</evidence>
<sequence>MCLYRSIYTPLTPGESSFRLLTLLPGHFDDEITCNLDIHSISDDDKYEALSYTWGDANDVRSILVNRIHINVTANLKVALQYLRRPSEPRVLWIDAVCINQNDNQEKLLQIQRMGRIFSSAASVVAWLGESRPDVDQAWSAMTQISQALWTARVENEHEFSDATFATSQLSPDYLRQKGVDLDAINWAVIWDLCDRPFWSRVWIIQELVLANNFWKDPVKDGCIVGCGSNWMPLTFFIAFQSQFGATRVYVQLNDLSFAPLRKLRRLLDARGSPAAETMFEVVLGLLVGSSDDAKTKTRRSLAHLLRLARGFQATDPRDKLYAFLGIADDPFPIPDYTLSVENVFKNWVKGYIQRYGNLDCLLGNRTSIIPSEPSWLPELSGSARDGLSFLDEQIRYSRRSEGEDNRVLAEVEFLDDDNILKARGISIGLVERVVIHDSRPIGPGEASAVSRSNSPSMQPKTSMQELQELMRLYLSLPEHTQEETWRALVMDKDTSNRREPVSPAPEKFHRLWHTLMALCGVTEAPDSWSTEDLADIKQLMASLATALFTDRCFFVTQDLFVGLGPFSTQPGDEVVMLLGSPLCFVLRPDGERYRLVGDAYVQGVDPTTLSSKHGSAFKVKDFMIG</sequence>
<evidence type="ECO:0000313" key="3">
    <source>
        <dbReference type="Proteomes" id="UP000287144"/>
    </source>
</evidence>
<accession>A0A428S0F9</accession>
<dbReference type="AlphaFoldDB" id="A0A428S0F9"/>
<dbReference type="Pfam" id="PF26639">
    <property type="entry name" value="Het-6_barrel"/>
    <property type="match status" value="1"/>
</dbReference>
<feature type="domain" description="Heterokaryon incompatibility" evidence="1">
    <location>
        <begin position="47"/>
        <end position="207"/>
    </location>
</feature>
<name>A0A428S0F9_9HYPO</name>
<gene>
    <name evidence="2" type="ORF">CEP52_016740</name>
</gene>
<protein>
    <recommendedName>
        <fullName evidence="1">Heterokaryon incompatibility domain-containing protein</fullName>
    </recommendedName>
</protein>
<dbReference type="EMBL" id="NKCK01000383">
    <property type="protein sequence ID" value="RSL83321.1"/>
    <property type="molecule type" value="Genomic_DNA"/>
</dbReference>
<dbReference type="Proteomes" id="UP000287144">
    <property type="component" value="Unassembled WGS sequence"/>
</dbReference>
<dbReference type="InterPro" id="IPR010730">
    <property type="entry name" value="HET"/>
</dbReference>
<evidence type="ECO:0000259" key="1">
    <source>
        <dbReference type="Pfam" id="PF06985"/>
    </source>
</evidence>
<comment type="caution">
    <text evidence="2">The sequence shown here is derived from an EMBL/GenBank/DDBJ whole genome shotgun (WGS) entry which is preliminary data.</text>
</comment>
<dbReference type="InterPro" id="IPR052895">
    <property type="entry name" value="HetReg/Transcr_Mod"/>
</dbReference>
<reference evidence="2 3" key="1">
    <citation type="submission" date="2017-06" db="EMBL/GenBank/DDBJ databases">
        <title>Comparative genomic analysis of Ambrosia Fusariam Clade fungi.</title>
        <authorList>
            <person name="Stajich J.E."/>
            <person name="Carrillo J."/>
            <person name="Kijimoto T."/>
            <person name="Eskalen A."/>
            <person name="O'Donnell K."/>
            <person name="Kasson M."/>
        </authorList>
    </citation>
    <scope>NUCLEOTIDE SEQUENCE [LARGE SCALE GENOMIC DNA]</scope>
    <source>
        <strain evidence="2 3">NRRL62579</strain>
    </source>
</reference>
<keyword evidence="3" id="KW-1185">Reference proteome</keyword>
<dbReference type="PANTHER" id="PTHR24148">
    <property type="entry name" value="ANKYRIN REPEAT DOMAIN-CONTAINING PROTEIN 39 HOMOLOG-RELATED"/>
    <property type="match status" value="1"/>
</dbReference>
<dbReference type="Pfam" id="PF06985">
    <property type="entry name" value="HET"/>
    <property type="match status" value="1"/>
</dbReference>
<organism evidence="2 3">
    <name type="scientific">Fusarium oligoseptatum</name>
    <dbReference type="NCBI Taxonomy" id="2604345"/>
    <lineage>
        <taxon>Eukaryota</taxon>
        <taxon>Fungi</taxon>
        <taxon>Dikarya</taxon>
        <taxon>Ascomycota</taxon>
        <taxon>Pezizomycotina</taxon>
        <taxon>Sordariomycetes</taxon>
        <taxon>Hypocreomycetidae</taxon>
        <taxon>Hypocreales</taxon>
        <taxon>Nectriaceae</taxon>
        <taxon>Fusarium</taxon>
        <taxon>Fusarium solani species complex</taxon>
    </lineage>
</organism>
<dbReference type="PANTHER" id="PTHR24148:SF64">
    <property type="entry name" value="HETEROKARYON INCOMPATIBILITY DOMAIN-CONTAINING PROTEIN"/>
    <property type="match status" value="1"/>
</dbReference>